<dbReference type="EMBL" id="CAXLJL010000201">
    <property type="protein sequence ID" value="CAL5134443.1"/>
    <property type="molecule type" value="Genomic_DNA"/>
</dbReference>
<dbReference type="InterPro" id="IPR039885">
    <property type="entry name" value="BTBD10/KCTD20_BTB/POZ"/>
</dbReference>
<evidence type="ECO:0000313" key="5">
    <source>
        <dbReference type="EMBL" id="CAL5134443.1"/>
    </source>
</evidence>
<evidence type="ECO:0000256" key="1">
    <source>
        <dbReference type="ARBA" id="ARBA00004496"/>
    </source>
</evidence>
<feature type="region of interest" description="Disordered" evidence="3">
    <location>
        <begin position="319"/>
        <end position="376"/>
    </location>
</feature>
<accession>A0AAV2TH28</accession>
<feature type="region of interest" description="Disordered" evidence="3">
    <location>
        <begin position="725"/>
        <end position="774"/>
    </location>
</feature>
<feature type="region of interest" description="Disordered" evidence="3">
    <location>
        <begin position="242"/>
        <end position="287"/>
    </location>
</feature>
<dbReference type="Proteomes" id="UP001497525">
    <property type="component" value="Unassembled WGS sequence"/>
</dbReference>
<evidence type="ECO:0000259" key="4">
    <source>
        <dbReference type="Pfam" id="PF16017"/>
    </source>
</evidence>
<feature type="region of interest" description="Disordered" evidence="3">
    <location>
        <begin position="862"/>
        <end position="894"/>
    </location>
</feature>
<feature type="compositionally biased region" description="Polar residues" evidence="3">
    <location>
        <begin position="862"/>
        <end position="893"/>
    </location>
</feature>
<dbReference type="InterPro" id="IPR011333">
    <property type="entry name" value="SKP1/BTB/POZ_sf"/>
</dbReference>
<feature type="region of interest" description="Disordered" evidence="3">
    <location>
        <begin position="157"/>
        <end position="220"/>
    </location>
</feature>
<reference evidence="5" key="1">
    <citation type="submission" date="2024-06" db="EMBL/GenBank/DDBJ databases">
        <authorList>
            <person name="Liu X."/>
            <person name="Lenzi L."/>
            <person name="Haldenby T S."/>
            <person name="Uol C."/>
        </authorList>
    </citation>
    <scope>NUCLEOTIDE SEQUENCE</scope>
</reference>
<feature type="region of interest" description="Disordered" evidence="3">
    <location>
        <begin position="388"/>
        <end position="408"/>
    </location>
</feature>
<comment type="caution">
    <text evidence="5">The sequence shown here is derived from an EMBL/GenBank/DDBJ whole genome shotgun (WGS) entry which is preliminary data.</text>
</comment>
<dbReference type="InterPro" id="IPR039886">
    <property type="entry name" value="BTBD10/KCTD20"/>
</dbReference>
<evidence type="ECO:0000256" key="3">
    <source>
        <dbReference type="SAM" id="MobiDB-lite"/>
    </source>
</evidence>
<gene>
    <name evidence="5" type="ORF">CDAUBV1_LOCUS7822</name>
</gene>
<feature type="compositionally biased region" description="Low complexity" evidence="3">
    <location>
        <begin position="327"/>
        <end position="339"/>
    </location>
</feature>
<feature type="compositionally biased region" description="Basic and acidic residues" evidence="3">
    <location>
        <begin position="442"/>
        <end position="459"/>
    </location>
</feature>
<proteinExistence type="predicted"/>
<feature type="compositionally biased region" description="Acidic residues" evidence="3">
    <location>
        <begin position="262"/>
        <end position="285"/>
    </location>
</feature>
<feature type="compositionally biased region" description="Polar residues" evidence="3">
    <location>
        <begin position="518"/>
        <end position="527"/>
    </location>
</feature>
<keyword evidence="2" id="KW-0963">Cytoplasm</keyword>
<protein>
    <recommendedName>
        <fullName evidence="4">BTBD10/KCTD20 BTB/POZ domain-containing protein</fullName>
    </recommendedName>
</protein>
<evidence type="ECO:0000313" key="6">
    <source>
        <dbReference type="Proteomes" id="UP001497525"/>
    </source>
</evidence>
<feature type="compositionally biased region" description="Polar residues" evidence="3">
    <location>
        <begin position="1298"/>
        <end position="1307"/>
    </location>
</feature>
<feature type="compositionally biased region" description="Basic residues" evidence="3">
    <location>
        <begin position="342"/>
        <end position="353"/>
    </location>
</feature>
<feature type="region of interest" description="Disordered" evidence="3">
    <location>
        <begin position="1298"/>
        <end position="1342"/>
    </location>
</feature>
<dbReference type="PANTHER" id="PTHR21637">
    <property type="entry name" value="BTB/POZ DOMAIN-CONTAINING PROTEIN 10-RELATED"/>
    <property type="match status" value="1"/>
</dbReference>
<feature type="domain" description="BTBD10/KCTD20 BTB/POZ" evidence="4">
    <location>
        <begin position="1029"/>
        <end position="1084"/>
    </location>
</feature>
<dbReference type="Gene3D" id="3.30.710.10">
    <property type="entry name" value="Potassium Channel Kv1.1, Chain A"/>
    <property type="match status" value="1"/>
</dbReference>
<dbReference type="SUPFAM" id="SSF54695">
    <property type="entry name" value="POZ domain"/>
    <property type="match status" value="1"/>
</dbReference>
<feature type="domain" description="BTBD10/KCTD20 BTB/POZ" evidence="4">
    <location>
        <begin position="925"/>
        <end position="968"/>
    </location>
</feature>
<evidence type="ECO:0000256" key="2">
    <source>
        <dbReference type="ARBA" id="ARBA00022490"/>
    </source>
</evidence>
<dbReference type="GO" id="GO:0042327">
    <property type="term" value="P:positive regulation of phosphorylation"/>
    <property type="evidence" value="ECO:0007669"/>
    <property type="project" value="TreeGrafter"/>
</dbReference>
<feature type="compositionally biased region" description="Low complexity" evidence="3">
    <location>
        <begin position="243"/>
        <end position="256"/>
    </location>
</feature>
<dbReference type="PANTHER" id="PTHR21637:SF0">
    <property type="entry name" value="AT10158P"/>
    <property type="match status" value="1"/>
</dbReference>
<dbReference type="Pfam" id="PF16017">
    <property type="entry name" value="BTB_3"/>
    <property type="match status" value="2"/>
</dbReference>
<feature type="region of interest" description="Disordered" evidence="3">
    <location>
        <begin position="421"/>
        <end position="459"/>
    </location>
</feature>
<feature type="compositionally biased region" description="Basic and acidic residues" evidence="3">
    <location>
        <begin position="728"/>
        <end position="741"/>
    </location>
</feature>
<dbReference type="GO" id="GO:0005737">
    <property type="term" value="C:cytoplasm"/>
    <property type="evidence" value="ECO:0007669"/>
    <property type="project" value="UniProtKB-SubCell"/>
</dbReference>
<feature type="compositionally biased region" description="Low complexity" evidence="3">
    <location>
        <begin position="389"/>
        <end position="401"/>
    </location>
</feature>
<feature type="region of interest" description="Disordered" evidence="3">
    <location>
        <begin position="495"/>
        <end position="558"/>
    </location>
</feature>
<sequence length="1342" mass="144703">MSSKSTRSGDTDRNVLERISTRTPAVLRIRSHSTGSVSDPPLSLLAIAGVDQPKANPSSCMLQHSNESQSVAVKSCLVVRPSSSTDGRQNKFYKNHLNGDNGALPHTHNTCCDRNTNGCMSDPFPVAVTSLGACCSNSGPSSRHGFLRLVDELPPVASMEPRRRHSHMDMLKKRASQSRSPPPPADVVKAIDNNSVGDLLADEDDDETNPHGDSRRSHSPVEAAPLAQAVVAALKQHHNLYRSTTTNSTASSSRFSPGYLSDDNDDGDAGEEGEEEADSDTDEDYNAGRSLRSIRFTTSISGATPDVDQNGERMSAELDAESGYGASCSSSSTRLCSGGSRKDKRRIRRRIQQRRSSVGTSTTENQSSPGEEVILDPSCASHPLAVQTGDSGDSAAAVSGSRRLPTRHKRNRVRILDDASPTVRGSHHRGRNPIFLNGSHSCNEDGRPGIEDDRDTLLPHSEPRSLMMLDFSKHGYECLVHSQPYRYANRLSVDGESVPSVPDSDNDLSGRPPERGSPTESPSNAVNRQPDGTDPSPVPDSADTGLAPGAALPPPADAVPTASILVSTTTQASNSVAPQTSSFGYSPAGSFFPTGRCSNHVCDLPLPISLRYSHGQTYLGQETYPGDVQNNPVTLSGDTVTSMTLGDQVRLISSPSSAVPFVPATSCSGGNHQFISPTQFTGFVNYSSPVEQNSKHPAGAPRNAFDPQAAFDRISAFHPAFVGSFGHPSDHSSPENFDRTRCGRRSLTSQTPEDSPLGSGIQASQSATTPGYLPTAYSGPMGHVSCLVHRGEYSNQLNSTGTFTLCTAGGGDNSSISHEPNPQVPYGLPQTDTELGFFPPASYASTPYAGDPAPAVAYLGQGCSSPHRSNPSTGMNSVRSNGSLQDGRSQSAMEQRRYSIPMEPFYEVNLSSPINTLSRSTGHSRVSLVVDNVRFIMDAELLQAHPDTMLGRMLNSQFSEGIQLHDSQPEDYVGRAQSAEERAAGGSASGSDVLDAVALRTHCSSSRASSHRPSLQSSHPPDIPLGRNTAITAQVFRAVLDFYLVGRMSCPPGVPVQELKEACDYFMVPFNQHTVRCSNLRAFLHELSNDGAHAIFERFLEAHILSLLVKCAGLGERECHVVIVTDDEIIDWDPDYPPQMPENELHSHIIYSTQMFRFLKYNENREVAKQVLMERGLKKIRIGIEGYPTSKDRVKFRPGLRPEAIYNYVQCPFLRMSWEEEENKSRHVDFQCVKSKSVSDLTTGLEQAVVDPLPPHLAAHLRISPPVTINTESTSFAAQVNTLDPDIGTAQDERAEQISPNYGSSPISPHDVGETAHSGLPVNSNRDQPADTDPANSTDPIT</sequence>
<name>A0AAV2TH28_CALDB</name>
<organism evidence="5 6">
    <name type="scientific">Calicophoron daubneyi</name>
    <name type="common">Rumen fluke</name>
    <name type="synonym">Paramphistomum daubneyi</name>
    <dbReference type="NCBI Taxonomy" id="300641"/>
    <lineage>
        <taxon>Eukaryota</taxon>
        <taxon>Metazoa</taxon>
        <taxon>Spiralia</taxon>
        <taxon>Lophotrochozoa</taxon>
        <taxon>Platyhelminthes</taxon>
        <taxon>Trematoda</taxon>
        <taxon>Digenea</taxon>
        <taxon>Plagiorchiida</taxon>
        <taxon>Pronocephalata</taxon>
        <taxon>Paramphistomoidea</taxon>
        <taxon>Paramphistomidae</taxon>
        <taxon>Calicophoron</taxon>
    </lineage>
</organism>
<comment type="subcellular location">
    <subcellularLocation>
        <location evidence="1">Cytoplasm</location>
    </subcellularLocation>
</comment>
<feature type="compositionally biased region" description="Polar residues" evidence="3">
    <location>
        <begin position="358"/>
        <end position="369"/>
    </location>
</feature>